<dbReference type="GO" id="GO:0010311">
    <property type="term" value="P:lateral root formation"/>
    <property type="evidence" value="ECO:0007669"/>
    <property type="project" value="EnsemblPlants"/>
</dbReference>
<evidence type="ECO:0000256" key="1">
    <source>
        <dbReference type="ARBA" id="ARBA00022723"/>
    </source>
</evidence>
<dbReference type="PANTHER" id="PTHR47436:SF1">
    <property type="entry name" value="SET DOMAIN-CONTAINING PROTEIN"/>
    <property type="match status" value="1"/>
</dbReference>
<evidence type="ECO:0000313" key="9">
    <source>
        <dbReference type="Proteomes" id="UP000026962"/>
    </source>
</evidence>
<dbReference type="GO" id="GO:0008270">
    <property type="term" value="F:zinc ion binding"/>
    <property type="evidence" value="ECO:0007669"/>
    <property type="project" value="UniProtKB-KW"/>
</dbReference>
<dbReference type="PANTHER" id="PTHR47436">
    <property type="entry name" value="HISTONE-LYSINE N-METHYLTRANSFERASE ATXR2"/>
    <property type="match status" value="1"/>
</dbReference>
<dbReference type="GO" id="GO:0005634">
    <property type="term" value="C:nucleus"/>
    <property type="evidence" value="ECO:0007669"/>
    <property type="project" value="EnsemblPlants"/>
</dbReference>
<dbReference type="PROSITE" id="PS50865">
    <property type="entry name" value="ZF_MYND_2"/>
    <property type="match status" value="1"/>
</dbReference>
<dbReference type="InterPro" id="IPR044237">
    <property type="entry name" value="ATXR2-like"/>
</dbReference>
<dbReference type="InterPro" id="IPR001214">
    <property type="entry name" value="SET_dom"/>
</dbReference>
<evidence type="ECO:0000256" key="3">
    <source>
        <dbReference type="ARBA" id="ARBA00022833"/>
    </source>
</evidence>
<reference evidence="8" key="2">
    <citation type="submission" date="2018-05" db="EMBL/GenBank/DDBJ databases">
        <title>OpunRS2 (Oryza punctata Reference Sequence Version 2).</title>
        <authorList>
            <person name="Zhang J."/>
            <person name="Kudrna D."/>
            <person name="Lee S."/>
            <person name="Talag J."/>
            <person name="Welchert J."/>
            <person name="Wing R.A."/>
        </authorList>
    </citation>
    <scope>NUCLEOTIDE SEQUENCE [LARGE SCALE GENOMIC DNA]</scope>
</reference>
<dbReference type="EnsemblPlants" id="OPUNC04G23760.3">
    <property type="protein sequence ID" value="OPUNC04G23760.3"/>
    <property type="gene ID" value="OPUNC04G23760"/>
</dbReference>
<dbReference type="GO" id="GO:0062211">
    <property type="term" value="P:root regeneration"/>
    <property type="evidence" value="ECO:0007669"/>
    <property type="project" value="EnsemblPlants"/>
</dbReference>
<dbReference type="SUPFAM" id="SSF82199">
    <property type="entry name" value="SET domain"/>
    <property type="match status" value="1"/>
</dbReference>
<evidence type="ECO:0000256" key="4">
    <source>
        <dbReference type="PROSITE-ProRule" id="PRU00134"/>
    </source>
</evidence>
<evidence type="ECO:0000259" key="6">
    <source>
        <dbReference type="PROSITE" id="PS50280"/>
    </source>
</evidence>
<keyword evidence="3" id="KW-0862">Zinc</keyword>
<dbReference type="Proteomes" id="UP000026962">
    <property type="component" value="Chromosome 4"/>
</dbReference>
<dbReference type="InterPro" id="IPR002893">
    <property type="entry name" value="Znf_MYND"/>
</dbReference>
<dbReference type="GO" id="GO:0046975">
    <property type="term" value="F:histone H3K36 methyltransferase activity"/>
    <property type="evidence" value="ECO:0007669"/>
    <property type="project" value="EnsemblPlants"/>
</dbReference>
<dbReference type="Gene3D" id="2.170.270.10">
    <property type="entry name" value="SET domain"/>
    <property type="match status" value="1"/>
</dbReference>
<keyword evidence="9" id="KW-1185">Reference proteome</keyword>
<dbReference type="Pfam" id="PF01753">
    <property type="entry name" value="zf-MYND"/>
    <property type="match status" value="1"/>
</dbReference>
<feature type="compositionally biased region" description="Basic and acidic residues" evidence="5">
    <location>
        <begin position="8"/>
        <end position="17"/>
    </location>
</feature>
<dbReference type="CDD" id="cd20071">
    <property type="entry name" value="SET_SMYD"/>
    <property type="match status" value="1"/>
</dbReference>
<dbReference type="GO" id="GO:0040029">
    <property type="term" value="P:epigenetic regulation of gene expression"/>
    <property type="evidence" value="ECO:0007669"/>
    <property type="project" value="EnsemblPlants"/>
</dbReference>
<dbReference type="Gene3D" id="6.10.140.2220">
    <property type="match status" value="1"/>
</dbReference>
<evidence type="ECO:0000256" key="2">
    <source>
        <dbReference type="ARBA" id="ARBA00022771"/>
    </source>
</evidence>
<protein>
    <recommendedName>
        <fullName evidence="10">SET domain-containing protein</fullName>
    </recommendedName>
</protein>
<keyword evidence="2 4" id="KW-0863">Zinc-finger</keyword>
<dbReference type="Pfam" id="PF00856">
    <property type="entry name" value="SET"/>
    <property type="match status" value="1"/>
</dbReference>
<dbReference type="AlphaFoldDB" id="A0A0E0KVK9"/>
<feature type="domain" description="SET" evidence="6">
    <location>
        <begin position="82"/>
        <end position="463"/>
    </location>
</feature>
<dbReference type="InterPro" id="IPR046341">
    <property type="entry name" value="SET_dom_sf"/>
</dbReference>
<name>A0A0E0KVK9_ORYPU</name>
<dbReference type="SUPFAM" id="SSF144232">
    <property type="entry name" value="HIT/MYND zinc finger-like"/>
    <property type="match status" value="1"/>
</dbReference>
<organism evidence="8">
    <name type="scientific">Oryza punctata</name>
    <name type="common">Red rice</name>
    <dbReference type="NCBI Taxonomy" id="4537"/>
    <lineage>
        <taxon>Eukaryota</taxon>
        <taxon>Viridiplantae</taxon>
        <taxon>Streptophyta</taxon>
        <taxon>Embryophyta</taxon>
        <taxon>Tracheophyta</taxon>
        <taxon>Spermatophyta</taxon>
        <taxon>Magnoliopsida</taxon>
        <taxon>Liliopsida</taxon>
        <taxon>Poales</taxon>
        <taxon>Poaceae</taxon>
        <taxon>BOP clade</taxon>
        <taxon>Oryzoideae</taxon>
        <taxon>Oryzeae</taxon>
        <taxon>Oryzinae</taxon>
        <taxon>Oryza</taxon>
    </lineage>
</organism>
<keyword evidence="1" id="KW-0479">Metal-binding</keyword>
<dbReference type="Gramene" id="OPUNC04G23760.3">
    <property type="protein sequence ID" value="OPUNC04G23760.3"/>
    <property type="gene ID" value="OPUNC04G23760"/>
</dbReference>
<reference evidence="8" key="1">
    <citation type="submission" date="2015-04" db="UniProtKB">
        <authorList>
            <consortium name="EnsemblPlants"/>
        </authorList>
    </citation>
    <scope>IDENTIFICATION</scope>
</reference>
<proteinExistence type="predicted"/>
<dbReference type="OMA" id="TYHSLLC"/>
<dbReference type="eggNOG" id="KOG2084">
    <property type="taxonomic scope" value="Eukaryota"/>
</dbReference>
<accession>A0A0E0KVK9</accession>
<evidence type="ECO:0000256" key="5">
    <source>
        <dbReference type="SAM" id="MobiDB-lite"/>
    </source>
</evidence>
<feature type="region of interest" description="Disordered" evidence="5">
    <location>
        <begin position="1"/>
        <end position="44"/>
    </location>
</feature>
<dbReference type="STRING" id="4537.A0A0E0KVK9"/>
<dbReference type="SMART" id="SM00317">
    <property type="entry name" value="SET"/>
    <property type="match status" value="1"/>
</dbReference>
<evidence type="ECO:0000259" key="7">
    <source>
        <dbReference type="PROSITE" id="PS50865"/>
    </source>
</evidence>
<evidence type="ECO:0008006" key="10">
    <source>
        <dbReference type="Google" id="ProtNLM"/>
    </source>
</evidence>
<dbReference type="PROSITE" id="PS50280">
    <property type="entry name" value="SET"/>
    <property type="match status" value="1"/>
</dbReference>
<feature type="domain" description="MYND-type" evidence="7">
    <location>
        <begin position="215"/>
        <end position="241"/>
    </location>
</feature>
<evidence type="ECO:0000313" key="8">
    <source>
        <dbReference type="EnsemblPlants" id="OPUNC04G23760.3"/>
    </source>
</evidence>
<dbReference type="GO" id="GO:1990110">
    <property type="term" value="P:callus formation"/>
    <property type="evidence" value="ECO:0007669"/>
    <property type="project" value="EnsemblPlants"/>
</dbReference>
<sequence>MSALLPLARDRAREENPPKAQTPRRRPAAEETRAGGGMGGSSASPCDLEREFAPQISQLLATPPLQSAQEYYDGLIQSRKHDGIRVNFSSKHGKGVCANKDFAEGDLILKDQILVGAQHSLNKIDCAVCSYCFRFIGSIEFQIGRRLYWQSIGSSNDCTNRRHCHETDVGSSASSSGATKENNNTLPEEVLGSLITGDMSLPFTDHFSLPQVVGCHGCEEERYCSQSCADSDWETYHSLLCTGSKTEPSRRSALQKFVEHANGSNDIFLVAAKAITFTLLRYKKLKMQSEFQKNTDESNFSLLMEAWKPLSMGFKKRWWDSVALPEDVDSCDEDSFRQQIRDLAFTSLQLLKDAIFDAECAPCILFGVYKISSFEDYFIHIDDLPDDEKEEAEKVTRPFLDALGEDYAAPCEGTAFFPLQSCMNHSCCPNAKAYKRDEDTDGNAVIIALEPIKKDDEITISYIDEDVPYEERQAQLADYGFVCMCPRCQEEKPN</sequence>